<dbReference type="PANTHER" id="PTHR37945:SF1">
    <property type="entry name" value="EXTRACELLULAR TUNGSTATE BINDING PROTEIN"/>
    <property type="match status" value="1"/>
</dbReference>
<evidence type="ECO:0000313" key="3">
    <source>
        <dbReference type="Proteomes" id="UP000663508"/>
    </source>
</evidence>
<organism evidence="2 3">
    <name type="scientific">Methylobacterium indicum</name>
    <dbReference type="NCBI Taxonomy" id="1775910"/>
    <lineage>
        <taxon>Bacteria</taxon>
        <taxon>Pseudomonadati</taxon>
        <taxon>Pseudomonadota</taxon>
        <taxon>Alphaproteobacteria</taxon>
        <taxon>Hyphomicrobiales</taxon>
        <taxon>Methylobacteriaceae</taxon>
        <taxon>Methylobacterium</taxon>
    </lineage>
</organism>
<dbReference type="Proteomes" id="UP000663508">
    <property type="component" value="Chromosome"/>
</dbReference>
<dbReference type="SUPFAM" id="SSF53850">
    <property type="entry name" value="Periplasmic binding protein-like II"/>
    <property type="match status" value="1"/>
</dbReference>
<accession>A0A8H8WYD1</accession>
<dbReference type="AlphaFoldDB" id="A0A8H8WYD1"/>
<evidence type="ECO:0000313" key="2">
    <source>
        <dbReference type="EMBL" id="BCM86699.1"/>
    </source>
</evidence>
<gene>
    <name evidence="2" type="ORF">mvi_51600</name>
</gene>
<dbReference type="KEGG" id="mind:mvi_51600"/>
<dbReference type="PANTHER" id="PTHR37945">
    <property type="entry name" value="EXTRACELLULAR TUNGSTATE BINDING PROTEIN"/>
    <property type="match status" value="1"/>
</dbReference>
<dbReference type="InterPro" id="IPR024370">
    <property type="entry name" value="PBP_domain"/>
</dbReference>
<reference evidence="2" key="1">
    <citation type="submission" date="2020-11" db="EMBL/GenBank/DDBJ databases">
        <title>Complete genome sequence of a novel pathogenic Methylobacterium strain isolated from rice in Vietnam.</title>
        <authorList>
            <person name="Lai K."/>
            <person name="Okazaki S."/>
            <person name="Higashi K."/>
            <person name="Mori H."/>
            <person name="Toyoda A."/>
            <person name="Kurokawa K."/>
        </authorList>
    </citation>
    <scope>NUCLEOTIDE SEQUENCE</scope>
    <source>
        <strain evidence="2">VL1</strain>
    </source>
</reference>
<feature type="domain" description="PBP" evidence="1">
    <location>
        <begin position="52"/>
        <end position="279"/>
    </location>
</feature>
<name>A0A8H8WYD1_9HYPH</name>
<evidence type="ECO:0000259" key="1">
    <source>
        <dbReference type="Pfam" id="PF12849"/>
    </source>
</evidence>
<dbReference type="EMBL" id="AP024145">
    <property type="protein sequence ID" value="BCM86699.1"/>
    <property type="molecule type" value="Genomic_DNA"/>
</dbReference>
<proteinExistence type="predicted"/>
<dbReference type="Gene3D" id="3.40.190.10">
    <property type="entry name" value="Periplasmic binding protein-like II"/>
    <property type="match status" value="2"/>
</dbReference>
<sequence length="305" mass="32125">MIPRARIVLAPRPGRGLSLADTATGDPPLSLPISRRLALAALLALAPVLPATAQERAITLASTTSTEQSGLFGHLLPIFQRETGIAVRVVAVGTGQALAIGAKGDADALLVHDRAGEDKFVADGHGLDRRDVMANDFVIVGPAADPAGIKGGRDATDALARIAKAKAPFASRGDDSGTNRTELRLWKKAGIEARGLGSGYRELGQGMGPTLNAAAAMDAYTLTDRATWANFKNRQNLVILVQGDPALFNPYGSILVNPSKNPQIHAADAKIWHEWLTSERGRAAIASFTINGEQLFFPTGTMPTQ</sequence>
<dbReference type="InterPro" id="IPR052738">
    <property type="entry name" value="ABC-Tungstate_binding"/>
</dbReference>
<protein>
    <submittedName>
        <fullName evidence="2">Tungsten ABC transporter substrate-binding protein</fullName>
    </submittedName>
</protein>
<dbReference type="Pfam" id="PF12849">
    <property type="entry name" value="PBP_like_2"/>
    <property type="match status" value="1"/>
</dbReference>